<organism evidence="1 2">
    <name type="scientific">Littorina saxatilis</name>
    <dbReference type="NCBI Taxonomy" id="31220"/>
    <lineage>
        <taxon>Eukaryota</taxon>
        <taxon>Metazoa</taxon>
        <taxon>Spiralia</taxon>
        <taxon>Lophotrochozoa</taxon>
        <taxon>Mollusca</taxon>
        <taxon>Gastropoda</taxon>
        <taxon>Caenogastropoda</taxon>
        <taxon>Littorinimorpha</taxon>
        <taxon>Littorinoidea</taxon>
        <taxon>Littorinidae</taxon>
        <taxon>Littorina</taxon>
    </lineage>
</organism>
<dbReference type="Proteomes" id="UP001374579">
    <property type="component" value="Unassembled WGS sequence"/>
</dbReference>
<gene>
    <name evidence="1" type="ORF">V1264_001238</name>
</gene>
<name>A0AAN9C0Y8_9CAEN</name>
<dbReference type="AlphaFoldDB" id="A0AAN9C0Y8"/>
<accession>A0AAN9C0Y8</accession>
<protein>
    <submittedName>
        <fullName evidence="1">Uncharacterized protein</fullName>
    </submittedName>
</protein>
<proteinExistence type="predicted"/>
<reference evidence="1 2" key="1">
    <citation type="submission" date="2024-02" db="EMBL/GenBank/DDBJ databases">
        <title>Chromosome-scale genome assembly of the rough periwinkle Littorina saxatilis.</title>
        <authorList>
            <person name="De Jode A."/>
            <person name="Faria R."/>
            <person name="Formenti G."/>
            <person name="Sims Y."/>
            <person name="Smith T.P."/>
            <person name="Tracey A."/>
            <person name="Wood J.M.D."/>
            <person name="Zagrodzka Z.B."/>
            <person name="Johannesson K."/>
            <person name="Butlin R.K."/>
            <person name="Leder E.H."/>
        </authorList>
    </citation>
    <scope>NUCLEOTIDE SEQUENCE [LARGE SCALE GENOMIC DNA]</scope>
    <source>
        <strain evidence="1">Snail1</strain>
        <tissue evidence="1">Muscle</tissue>
    </source>
</reference>
<comment type="caution">
    <text evidence="1">The sequence shown here is derived from an EMBL/GenBank/DDBJ whole genome shotgun (WGS) entry which is preliminary data.</text>
</comment>
<sequence>MFSVPENRVHTDPWTSKLSAASALNVSSSSPKTEHNTAKRRSSLQPIVFNLSWPGSPRALLFLGTKHGHSSHPGFCIIPLVREETTVFSEK</sequence>
<dbReference type="EMBL" id="JBAMIC010000001">
    <property type="protein sequence ID" value="KAK7115357.1"/>
    <property type="molecule type" value="Genomic_DNA"/>
</dbReference>
<keyword evidence="2" id="KW-1185">Reference proteome</keyword>
<evidence type="ECO:0000313" key="2">
    <source>
        <dbReference type="Proteomes" id="UP001374579"/>
    </source>
</evidence>
<evidence type="ECO:0000313" key="1">
    <source>
        <dbReference type="EMBL" id="KAK7115357.1"/>
    </source>
</evidence>